<proteinExistence type="predicted"/>
<sequence>MHVGFISSGPRRRFRSPTFVDPSRTHARVALTLRLVPPSLSPAAGNTTDLIVLSKRRPLPAAVGSGPQASIRPSVMVAAACRLWFRDRGGDVGVGVGAPHVPLDATWQ</sequence>
<dbReference type="AlphaFoldDB" id="A0A426YPT7"/>
<accession>A0A426YPT7</accession>
<comment type="caution">
    <text evidence="1">The sequence shown here is derived from an EMBL/GenBank/DDBJ whole genome shotgun (WGS) entry which is preliminary data.</text>
</comment>
<gene>
    <name evidence="1" type="ORF">B296_00036557</name>
</gene>
<organism evidence="1 2">
    <name type="scientific">Ensete ventricosum</name>
    <name type="common">Abyssinian banana</name>
    <name type="synonym">Musa ensete</name>
    <dbReference type="NCBI Taxonomy" id="4639"/>
    <lineage>
        <taxon>Eukaryota</taxon>
        <taxon>Viridiplantae</taxon>
        <taxon>Streptophyta</taxon>
        <taxon>Embryophyta</taxon>
        <taxon>Tracheophyta</taxon>
        <taxon>Spermatophyta</taxon>
        <taxon>Magnoliopsida</taxon>
        <taxon>Liliopsida</taxon>
        <taxon>Zingiberales</taxon>
        <taxon>Musaceae</taxon>
        <taxon>Ensete</taxon>
    </lineage>
</organism>
<dbReference type="EMBL" id="AMZH03010981">
    <property type="protein sequence ID" value="RRT53737.1"/>
    <property type="molecule type" value="Genomic_DNA"/>
</dbReference>
<dbReference type="Proteomes" id="UP000287651">
    <property type="component" value="Unassembled WGS sequence"/>
</dbReference>
<protein>
    <submittedName>
        <fullName evidence="1">Uncharacterized protein</fullName>
    </submittedName>
</protein>
<name>A0A426YPT7_ENSVE</name>
<reference evidence="1 2" key="1">
    <citation type="journal article" date="2014" name="Agronomy (Basel)">
        <title>A Draft Genome Sequence for Ensete ventricosum, the Drought-Tolerant Tree Against Hunger.</title>
        <authorList>
            <person name="Harrison J."/>
            <person name="Moore K.A."/>
            <person name="Paszkiewicz K."/>
            <person name="Jones T."/>
            <person name="Grant M."/>
            <person name="Ambacheew D."/>
            <person name="Muzemil S."/>
            <person name="Studholme D.J."/>
        </authorList>
    </citation>
    <scope>NUCLEOTIDE SEQUENCE [LARGE SCALE GENOMIC DNA]</scope>
</reference>
<evidence type="ECO:0000313" key="2">
    <source>
        <dbReference type="Proteomes" id="UP000287651"/>
    </source>
</evidence>
<evidence type="ECO:0000313" key="1">
    <source>
        <dbReference type="EMBL" id="RRT53737.1"/>
    </source>
</evidence>